<dbReference type="PANTHER" id="PTHR43969">
    <property type="entry name" value="GLUTATHIONE S TRANSFERASE D10, ISOFORM A-RELATED"/>
    <property type="match status" value="1"/>
</dbReference>
<feature type="domain" description="GST N-terminal" evidence="2">
    <location>
        <begin position="1"/>
        <end position="82"/>
    </location>
</feature>
<dbReference type="CDD" id="cd03045">
    <property type="entry name" value="GST_N_Delta_Epsilon"/>
    <property type="match status" value="1"/>
</dbReference>
<evidence type="ECO:0000313" key="4">
    <source>
        <dbReference type="EMBL" id="AVC68809.1"/>
    </source>
</evidence>
<dbReference type="InterPro" id="IPR004046">
    <property type="entry name" value="GST_C"/>
</dbReference>
<dbReference type="InterPro" id="IPR004045">
    <property type="entry name" value="Glutathione_S-Trfase_N"/>
</dbReference>
<accession>A0A2L1DGB2</accession>
<proteinExistence type="evidence at transcript level"/>
<dbReference type="SFLD" id="SFLDS00019">
    <property type="entry name" value="Glutathione_Transferase_(cytos"/>
    <property type="match status" value="1"/>
</dbReference>
<dbReference type="PROSITE" id="PS50404">
    <property type="entry name" value="GST_NTER"/>
    <property type="match status" value="1"/>
</dbReference>
<dbReference type="InterPro" id="IPR010987">
    <property type="entry name" value="Glutathione-S-Trfase_C-like"/>
</dbReference>
<dbReference type="PROSITE" id="PS50405">
    <property type="entry name" value="GST_CTER"/>
    <property type="match status" value="1"/>
</dbReference>
<dbReference type="Gene3D" id="1.20.1050.10">
    <property type="match status" value="1"/>
</dbReference>
<dbReference type="InterPro" id="IPR036249">
    <property type="entry name" value="Thioredoxin-like_sf"/>
</dbReference>
<reference evidence="4" key="1">
    <citation type="submission" date="2017-03" db="EMBL/GenBank/DDBJ databases">
        <title>Bioinformatics of Glutathione S-transferase Genes in Salivary Glands of Cicada Subpsaltria yangi feeding on the medicinal plant Ephedra lepidosperma.</title>
        <authorList>
            <person name="Qi M."/>
        </authorList>
    </citation>
    <scope>NUCLEOTIDE SEQUENCE</scope>
</reference>
<comment type="subunit">
    <text evidence="1">Homodimer.</text>
</comment>
<dbReference type="GO" id="GO:0004364">
    <property type="term" value="F:glutathione transferase activity"/>
    <property type="evidence" value="ECO:0007669"/>
    <property type="project" value="UniProtKB-EC"/>
</dbReference>
<dbReference type="Pfam" id="PF13417">
    <property type="entry name" value="GST_N_3"/>
    <property type="match status" value="1"/>
</dbReference>
<dbReference type="Gene3D" id="3.40.30.10">
    <property type="entry name" value="Glutaredoxin"/>
    <property type="match status" value="1"/>
</dbReference>
<evidence type="ECO:0000259" key="2">
    <source>
        <dbReference type="PROSITE" id="PS50404"/>
    </source>
</evidence>
<dbReference type="InterPro" id="IPR040079">
    <property type="entry name" value="Glutathione_S-Trfase"/>
</dbReference>
<dbReference type="EMBL" id="KY773988">
    <property type="protein sequence ID" value="AVC68809.1"/>
    <property type="molecule type" value="mRNA"/>
</dbReference>
<dbReference type="CDD" id="cd03177">
    <property type="entry name" value="GST_C_Delta_Epsilon"/>
    <property type="match status" value="1"/>
</dbReference>
<dbReference type="SFLD" id="SFLDG01153">
    <property type="entry name" value="Main.4:_Theta-like"/>
    <property type="match status" value="1"/>
</dbReference>
<sequence>MTIKLYYLDYSPPARAVNLTVNALGLNVEYIIINLLEKEHMKPEFLKINPQHSIPVIDDDGFILWDSHAISQYLVSKYGKADDPLYPKDLQKRARVDQRLHYSNDVFYVLRHITRQILFYKKKFIAEEDKVEAKRVIYDKVEKFLEGNDWIAGDTMTIADFHYIATIATIKHFVPLGDGYPNLKAWMERCAEKMTNYETACGNGADGLGNFVLQLISGQ</sequence>
<dbReference type="AlphaFoldDB" id="A0A2L1DGB2"/>
<dbReference type="FunFam" id="3.40.30.10:FF:000034">
    <property type="entry name" value="glutathione S-transferase 1"/>
    <property type="match status" value="1"/>
</dbReference>
<dbReference type="SUPFAM" id="SSF47616">
    <property type="entry name" value="GST C-terminal domain-like"/>
    <property type="match status" value="1"/>
</dbReference>
<dbReference type="Pfam" id="PF00043">
    <property type="entry name" value="GST_C"/>
    <property type="match status" value="1"/>
</dbReference>
<keyword evidence="4" id="KW-0808">Transferase</keyword>
<organism evidence="4">
    <name type="scientific">Subpsaltria yangi</name>
    <dbReference type="NCBI Taxonomy" id="1195109"/>
    <lineage>
        <taxon>Eukaryota</taxon>
        <taxon>Metazoa</taxon>
        <taxon>Ecdysozoa</taxon>
        <taxon>Arthropoda</taxon>
        <taxon>Hexapoda</taxon>
        <taxon>Insecta</taxon>
        <taxon>Pterygota</taxon>
        <taxon>Neoptera</taxon>
        <taxon>Paraneoptera</taxon>
        <taxon>Hemiptera</taxon>
        <taxon>Auchenorrhyncha</taxon>
        <taxon>Cicadoidea</taxon>
        <taxon>Cicadidae</taxon>
        <taxon>Tibicininae</taxon>
        <taxon>Tibicinini</taxon>
        <taxon>Subpsaltria</taxon>
    </lineage>
</organism>
<dbReference type="InterPro" id="IPR036282">
    <property type="entry name" value="Glutathione-S-Trfase_C_sf"/>
</dbReference>
<dbReference type="FunFam" id="1.20.1050.10:FF:000007">
    <property type="entry name" value="Glutathione S-transferase 1-1"/>
    <property type="match status" value="1"/>
</dbReference>
<evidence type="ECO:0000259" key="3">
    <source>
        <dbReference type="PROSITE" id="PS50405"/>
    </source>
</evidence>
<protein>
    <submittedName>
        <fullName evidence="4">Glutathione S-transferase 12</fullName>
        <ecNumber evidence="4">2.5.1.18</ecNumber>
    </submittedName>
</protein>
<feature type="domain" description="GST C-terminal" evidence="3">
    <location>
        <begin position="89"/>
        <end position="219"/>
    </location>
</feature>
<evidence type="ECO:0000256" key="1">
    <source>
        <dbReference type="ARBA" id="ARBA00011738"/>
    </source>
</evidence>
<name>A0A2L1DGB2_9HEMI</name>
<dbReference type="EC" id="2.5.1.18" evidence="4"/>
<dbReference type="PANTHER" id="PTHR43969:SF9">
    <property type="entry name" value="GLUTATHIONE S TRANSFERASE D10, ISOFORM A-RELATED"/>
    <property type="match status" value="1"/>
</dbReference>
<dbReference type="SFLD" id="SFLDG00358">
    <property type="entry name" value="Main_(cytGST)"/>
    <property type="match status" value="1"/>
</dbReference>
<dbReference type="SUPFAM" id="SSF52833">
    <property type="entry name" value="Thioredoxin-like"/>
    <property type="match status" value="1"/>
</dbReference>
<dbReference type="GO" id="GO:0006749">
    <property type="term" value="P:glutathione metabolic process"/>
    <property type="evidence" value="ECO:0007669"/>
    <property type="project" value="TreeGrafter"/>
</dbReference>